<evidence type="ECO:0000256" key="3">
    <source>
        <dbReference type="ARBA" id="ARBA00023163"/>
    </source>
</evidence>
<proteinExistence type="predicted"/>
<dbReference type="PANTHER" id="PTHR44688:SF16">
    <property type="entry name" value="DNA-BINDING TRANSCRIPTIONAL ACTIVATOR DEVR_DOSR"/>
    <property type="match status" value="1"/>
</dbReference>
<dbReference type="CDD" id="cd06170">
    <property type="entry name" value="LuxR_C_like"/>
    <property type="match status" value="1"/>
</dbReference>
<organism evidence="5 6">
    <name type="scientific">Vitreoscilla massiliensis</name>
    <dbReference type="NCBI Taxonomy" id="1689272"/>
    <lineage>
        <taxon>Bacteria</taxon>
        <taxon>Pseudomonadati</taxon>
        <taxon>Pseudomonadota</taxon>
        <taxon>Betaproteobacteria</taxon>
        <taxon>Neisseriales</taxon>
        <taxon>Neisseriaceae</taxon>
        <taxon>Vitreoscilla</taxon>
    </lineage>
</organism>
<evidence type="ECO:0000313" key="5">
    <source>
        <dbReference type="EMBL" id="UOO89693.1"/>
    </source>
</evidence>
<keyword evidence="6" id="KW-1185">Reference proteome</keyword>
<accession>A0ABY4E1M3</accession>
<dbReference type="PRINTS" id="PR00038">
    <property type="entry name" value="HTHLUXR"/>
</dbReference>
<keyword evidence="3" id="KW-0804">Transcription</keyword>
<dbReference type="SUPFAM" id="SSF46894">
    <property type="entry name" value="C-terminal effector domain of the bipartite response regulators"/>
    <property type="match status" value="1"/>
</dbReference>
<dbReference type="EMBL" id="CP091511">
    <property type="protein sequence ID" value="UOO89693.1"/>
    <property type="molecule type" value="Genomic_DNA"/>
</dbReference>
<dbReference type="InterPro" id="IPR016032">
    <property type="entry name" value="Sig_transdc_resp-reg_C-effctor"/>
</dbReference>
<evidence type="ECO:0000313" key="6">
    <source>
        <dbReference type="Proteomes" id="UP000832011"/>
    </source>
</evidence>
<gene>
    <name evidence="5" type="ORF">LVJ82_01510</name>
</gene>
<evidence type="ECO:0000256" key="1">
    <source>
        <dbReference type="ARBA" id="ARBA00023015"/>
    </source>
</evidence>
<sequence length="224" mass="26136">MEKLLQQWHEVCQDFYQVLALNLPFDGLLCFVTDRNTQTNRYAQVFVNNDSVQEYTAFAYQYDPVHYTHLPQNEASISFLNQYSMNETYLSFLNFFNFQDSAEIITPHQNFQFGISLVRDKLHPLFQSSDYAYLEAIQKLSLHFIGKMELPANNEQAAPALTKKEMMILKMLCMGLSNQEIADQAFCSITTVKTYVSHILYKTECKNRQQLISKYYPVAMKSLH</sequence>
<feature type="domain" description="HTH luxR-type" evidence="4">
    <location>
        <begin position="154"/>
        <end position="221"/>
    </location>
</feature>
<dbReference type="InterPro" id="IPR036388">
    <property type="entry name" value="WH-like_DNA-bd_sf"/>
</dbReference>
<protein>
    <submittedName>
        <fullName evidence="5">LuxR C-terminal-related transcriptional regulator</fullName>
    </submittedName>
</protein>
<dbReference type="InterPro" id="IPR000792">
    <property type="entry name" value="Tscrpt_reg_LuxR_C"/>
</dbReference>
<name>A0ABY4E1M3_9NEIS</name>
<keyword evidence="2" id="KW-0238">DNA-binding</keyword>
<dbReference type="SMART" id="SM00421">
    <property type="entry name" value="HTH_LUXR"/>
    <property type="match status" value="1"/>
</dbReference>
<dbReference type="PROSITE" id="PS50043">
    <property type="entry name" value="HTH_LUXR_2"/>
    <property type="match status" value="1"/>
</dbReference>
<dbReference type="Proteomes" id="UP000832011">
    <property type="component" value="Chromosome"/>
</dbReference>
<keyword evidence="1" id="KW-0805">Transcription regulation</keyword>
<dbReference type="PANTHER" id="PTHR44688">
    <property type="entry name" value="DNA-BINDING TRANSCRIPTIONAL ACTIVATOR DEVR_DOSR"/>
    <property type="match status" value="1"/>
</dbReference>
<reference evidence="5 6" key="1">
    <citation type="journal article" date="2022" name="Res Sq">
        <title>Evolution of multicellular longitudinally dividing oral cavity symbionts (Neisseriaceae).</title>
        <authorList>
            <person name="Nyongesa S."/>
            <person name="Weber P."/>
            <person name="Bernet E."/>
            <person name="Pullido F."/>
            <person name="Nieckarz M."/>
            <person name="Delaby M."/>
            <person name="Nieves C."/>
            <person name="Viehboeck T."/>
            <person name="Krause N."/>
            <person name="Rivera-Millot A."/>
            <person name="Nakamura A."/>
            <person name="Vischer N."/>
            <person name="VanNieuwenhze M."/>
            <person name="Brun Y."/>
            <person name="Cava F."/>
            <person name="Bulgheresi S."/>
            <person name="Veyrier F."/>
        </authorList>
    </citation>
    <scope>NUCLEOTIDE SEQUENCE [LARGE SCALE GENOMIC DNA]</scope>
    <source>
        <strain evidence="5 6">SN4</strain>
    </source>
</reference>
<dbReference type="Gene3D" id="1.10.10.10">
    <property type="entry name" value="Winged helix-like DNA-binding domain superfamily/Winged helix DNA-binding domain"/>
    <property type="match status" value="1"/>
</dbReference>
<dbReference type="Pfam" id="PF00196">
    <property type="entry name" value="GerE"/>
    <property type="match status" value="1"/>
</dbReference>
<evidence type="ECO:0000259" key="4">
    <source>
        <dbReference type="PROSITE" id="PS50043"/>
    </source>
</evidence>
<dbReference type="RefSeq" id="WP_058305576.1">
    <property type="nucleotide sequence ID" value="NZ_CABKVG010000007.1"/>
</dbReference>
<evidence type="ECO:0000256" key="2">
    <source>
        <dbReference type="ARBA" id="ARBA00023125"/>
    </source>
</evidence>